<dbReference type="Proteomes" id="UP001595850">
    <property type="component" value="Unassembled WGS sequence"/>
</dbReference>
<dbReference type="EMBL" id="JBHSBM010000017">
    <property type="protein sequence ID" value="MFC4059507.1"/>
    <property type="molecule type" value="Genomic_DNA"/>
</dbReference>
<feature type="region of interest" description="Disordered" evidence="4">
    <location>
        <begin position="431"/>
        <end position="450"/>
    </location>
</feature>
<dbReference type="PANTHER" id="PTHR10412">
    <property type="entry name" value="MANNOSYL-OLIGOSACCHARIDE GLUCOSIDASE"/>
    <property type="match status" value="1"/>
</dbReference>
<evidence type="ECO:0000259" key="5">
    <source>
        <dbReference type="Pfam" id="PF22422"/>
    </source>
</evidence>
<organism evidence="6 7">
    <name type="scientific">Planomonospora corallina</name>
    <dbReference type="NCBI Taxonomy" id="1806052"/>
    <lineage>
        <taxon>Bacteria</taxon>
        <taxon>Bacillati</taxon>
        <taxon>Actinomycetota</taxon>
        <taxon>Actinomycetes</taxon>
        <taxon>Streptosporangiales</taxon>
        <taxon>Streptosporangiaceae</taxon>
        <taxon>Planomonospora</taxon>
    </lineage>
</organism>
<dbReference type="InterPro" id="IPR012341">
    <property type="entry name" value="6hp_glycosidase-like_sf"/>
</dbReference>
<evidence type="ECO:0000256" key="1">
    <source>
        <dbReference type="ARBA" id="ARBA00010833"/>
    </source>
</evidence>
<evidence type="ECO:0000313" key="7">
    <source>
        <dbReference type="Proteomes" id="UP001595850"/>
    </source>
</evidence>
<accession>A0ABV8I5Y3</accession>
<feature type="domain" description="Mannosylglycerate hydrolase MGH1-like glycoside hydrolase" evidence="5">
    <location>
        <begin position="36"/>
        <end position="417"/>
    </location>
</feature>
<keyword evidence="7" id="KW-1185">Reference proteome</keyword>
<keyword evidence="3" id="KW-0326">Glycosidase</keyword>
<dbReference type="InterPro" id="IPR054491">
    <property type="entry name" value="MGH1-like_GH"/>
</dbReference>
<gene>
    <name evidence="6" type="ORF">ACFOWE_14470</name>
</gene>
<dbReference type="Gene3D" id="1.50.10.10">
    <property type="match status" value="1"/>
</dbReference>
<keyword evidence="2" id="KW-0378">Hydrolase</keyword>
<dbReference type="RefSeq" id="WP_377287844.1">
    <property type="nucleotide sequence ID" value="NZ_JBHSBM010000017.1"/>
</dbReference>
<dbReference type="InterPro" id="IPR004888">
    <property type="entry name" value="Glycoside_hydrolase_63"/>
</dbReference>
<proteinExistence type="inferred from homology"/>
<dbReference type="SUPFAM" id="SSF48208">
    <property type="entry name" value="Six-hairpin glycosidases"/>
    <property type="match status" value="1"/>
</dbReference>
<evidence type="ECO:0000256" key="4">
    <source>
        <dbReference type="SAM" id="MobiDB-lite"/>
    </source>
</evidence>
<name>A0ABV8I5Y3_9ACTN</name>
<reference evidence="7" key="1">
    <citation type="journal article" date="2019" name="Int. J. Syst. Evol. Microbiol.">
        <title>The Global Catalogue of Microorganisms (GCM) 10K type strain sequencing project: providing services to taxonomists for standard genome sequencing and annotation.</title>
        <authorList>
            <consortium name="The Broad Institute Genomics Platform"/>
            <consortium name="The Broad Institute Genome Sequencing Center for Infectious Disease"/>
            <person name="Wu L."/>
            <person name="Ma J."/>
        </authorList>
    </citation>
    <scope>NUCLEOTIDE SEQUENCE [LARGE SCALE GENOMIC DNA]</scope>
    <source>
        <strain evidence="7">TBRC 4489</strain>
    </source>
</reference>
<dbReference type="PANTHER" id="PTHR10412:SF11">
    <property type="entry name" value="MANNOSYL-OLIGOSACCHARIDE GLUCOSIDASE"/>
    <property type="match status" value="1"/>
</dbReference>
<comment type="similarity">
    <text evidence="1">Belongs to the glycosyl hydrolase 63 family.</text>
</comment>
<dbReference type="Pfam" id="PF22422">
    <property type="entry name" value="MGH1-like_GH"/>
    <property type="match status" value="1"/>
</dbReference>
<dbReference type="InterPro" id="IPR008928">
    <property type="entry name" value="6-hairpin_glycosidase_sf"/>
</dbReference>
<protein>
    <recommendedName>
        <fullName evidence="5">Mannosylglycerate hydrolase MGH1-like glycoside hydrolase domain-containing protein</fullName>
    </recommendedName>
</protein>
<evidence type="ECO:0000313" key="6">
    <source>
        <dbReference type="EMBL" id="MFC4059507.1"/>
    </source>
</evidence>
<sequence length="450" mass="49596">MEARAAIDDAALEREAWSVLNANRMGPATVPAPGLYPHQWSWDSTFVALGLARRDGRRAGGELLSLLAGQWSTGMVPHIVFHPIHAEVYFPGPSVWRSAEHPASPRRVATSGLTQPPMHALAVWQVWRHATDRDEAAALVRRLYPMLVAQHEYLATTRDLGGGGLAAIVHPWESGMDDSPVWDDPLEALPGIRYARREELPDRHPDSHQDRYVWLALRYRDSGYDGSYLRQEHPFAVEEPMFNGIWLASCEALAELAPVAGADPGPHLEAAERIRAGLLERLWTGGVFHARDLRSGRLIPVCTVGCFGPMLDPRLPGDRVAELVGVLESARFMGAAGYPVPSCEIRAPQFDRSRYWRGPSWVNANWLLRQAAILHGRVELARQLTAATLRMVRQSGFRECFDPFDGSGRGGRDFSWSAALTLDLLADGMGRGEAPGTGPCSPRGHRSARG</sequence>
<evidence type="ECO:0000256" key="3">
    <source>
        <dbReference type="ARBA" id="ARBA00023295"/>
    </source>
</evidence>
<evidence type="ECO:0000256" key="2">
    <source>
        <dbReference type="ARBA" id="ARBA00022801"/>
    </source>
</evidence>
<comment type="caution">
    <text evidence="6">The sequence shown here is derived from an EMBL/GenBank/DDBJ whole genome shotgun (WGS) entry which is preliminary data.</text>
</comment>